<evidence type="ECO:0000313" key="1">
    <source>
        <dbReference type="EMBL" id="CRL06119.1"/>
    </source>
</evidence>
<accession>A0A1J1J139</accession>
<reference evidence="1 2" key="1">
    <citation type="submission" date="2015-04" db="EMBL/GenBank/DDBJ databases">
        <authorList>
            <person name="Syromyatnikov M.Y."/>
            <person name="Popov V.N."/>
        </authorList>
    </citation>
    <scope>NUCLEOTIDE SEQUENCE [LARGE SCALE GENOMIC DNA]</scope>
</reference>
<proteinExistence type="predicted"/>
<keyword evidence="2" id="KW-1185">Reference proteome</keyword>
<sequence length="104" mass="11872">MFGEKVLVKKAKQTRRIEMHNVNKICSGSSNIIVKLRKAINLFTTLIVVANAKCLLPSCEDHNRNNYMMISLNNKTIVVFTIPGGDPQNSRKKDFRTRVQVRNI</sequence>
<protein>
    <submittedName>
        <fullName evidence="1">CLUMA_CG019335, isoform A</fullName>
    </submittedName>
</protein>
<evidence type="ECO:0000313" key="2">
    <source>
        <dbReference type="Proteomes" id="UP000183832"/>
    </source>
</evidence>
<organism evidence="1 2">
    <name type="scientific">Clunio marinus</name>
    <dbReference type="NCBI Taxonomy" id="568069"/>
    <lineage>
        <taxon>Eukaryota</taxon>
        <taxon>Metazoa</taxon>
        <taxon>Ecdysozoa</taxon>
        <taxon>Arthropoda</taxon>
        <taxon>Hexapoda</taxon>
        <taxon>Insecta</taxon>
        <taxon>Pterygota</taxon>
        <taxon>Neoptera</taxon>
        <taxon>Endopterygota</taxon>
        <taxon>Diptera</taxon>
        <taxon>Nematocera</taxon>
        <taxon>Chironomoidea</taxon>
        <taxon>Chironomidae</taxon>
        <taxon>Clunio</taxon>
    </lineage>
</organism>
<dbReference type="AlphaFoldDB" id="A0A1J1J139"/>
<name>A0A1J1J139_9DIPT</name>
<dbReference type="Proteomes" id="UP000183832">
    <property type="component" value="Unassembled WGS sequence"/>
</dbReference>
<gene>
    <name evidence="1" type="ORF">CLUMA_CG019335</name>
</gene>
<dbReference type="EMBL" id="CVRI01000066">
    <property type="protein sequence ID" value="CRL06119.1"/>
    <property type="molecule type" value="Genomic_DNA"/>
</dbReference>